<dbReference type="HOGENOM" id="CLU_110735_6_0_9"/>
<feature type="transmembrane region" description="Helical" evidence="1">
    <location>
        <begin position="104"/>
        <end position="123"/>
    </location>
</feature>
<feature type="domain" description="DUF1468" evidence="2">
    <location>
        <begin position="7"/>
        <end position="153"/>
    </location>
</feature>
<keyword evidence="1" id="KW-0472">Membrane</keyword>
<evidence type="ECO:0000256" key="1">
    <source>
        <dbReference type="SAM" id="Phobius"/>
    </source>
</evidence>
<reference evidence="3 4" key="2">
    <citation type="journal article" date="2012" name="J. Bacteriol.">
        <title>Complete genome sequences of Desulfosporosinus orientis DSM765T, Desulfosporosinus youngiae DSM17734T, Desulfosporosinus meridiei DSM13257T, and Desulfosporosinus acidiphilus DSM22704T.</title>
        <authorList>
            <person name="Pester M."/>
            <person name="Brambilla E."/>
            <person name="Alazard D."/>
            <person name="Rattei T."/>
            <person name="Weinmaier T."/>
            <person name="Han J."/>
            <person name="Lucas S."/>
            <person name="Lapidus A."/>
            <person name="Cheng J.F."/>
            <person name="Goodwin L."/>
            <person name="Pitluck S."/>
            <person name="Peters L."/>
            <person name="Ovchinnikova G."/>
            <person name="Teshima H."/>
            <person name="Detter J.C."/>
            <person name="Han C.S."/>
            <person name="Tapia R."/>
            <person name="Land M.L."/>
            <person name="Hauser L."/>
            <person name="Kyrpides N.C."/>
            <person name="Ivanova N.N."/>
            <person name="Pagani I."/>
            <person name="Huntmann M."/>
            <person name="Wei C.L."/>
            <person name="Davenport K.W."/>
            <person name="Daligault H."/>
            <person name="Chain P.S."/>
            <person name="Chen A."/>
            <person name="Mavromatis K."/>
            <person name="Markowitz V."/>
            <person name="Szeto E."/>
            <person name="Mikhailova N."/>
            <person name="Pati A."/>
            <person name="Wagner M."/>
            <person name="Woyke T."/>
            <person name="Ollivier B."/>
            <person name="Klenk H.P."/>
            <person name="Spring S."/>
            <person name="Loy A."/>
        </authorList>
    </citation>
    <scope>NUCLEOTIDE SEQUENCE [LARGE SCALE GENOMIC DNA]</scope>
    <source>
        <strain evidence="4">ATCC 19365 / DSM 765 / NCIMB 8382 / VKM B-1628</strain>
    </source>
</reference>
<dbReference type="EMBL" id="CP003108">
    <property type="protein sequence ID" value="AET69874.1"/>
    <property type="molecule type" value="Genomic_DNA"/>
</dbReference>
<dbReference type="KEGG" id="dor:Desor_4462"/>
<feature type="transmembrane region" description="Helical" evidence="1">
    <location>
        <begin position="80"/>
        <end position="98"/>
    </location>
</feature>
<keyword evidence="1" id="KW-0812">Transmembrane</keyword>
<dbReference type="Pfam" id="PF07331">
    <property type="entry name" value="TctB"/>
    <property type="match status" value="1"/>
</dbReference>
<dbReference type="PATRIC" id="fig|768706.3.peg.4536"/>
<protein>
    <submittedName>
        <fullName evidence="3">Tripartite tricarboxylate transporter TctB family</fullName>
    </submittedName>
</protein>
<feature type="transmembrane region" description="Helical" evidence="1">
    <location>
        <begin position="38"/>
        <end position="59"/>
    </location>
</feature>
<keyword evidence="4" id="KW-1185">Reference proteome</keyword>
<dbReference type="eggNOG" id="ENOG50333F3">
    <property type="taxonomic scope" value="Bacteria"/>
</dbReference>
<dbReference type="STRING" id="768706.Desor_4462"/>
<organism evidence="3 4">
    <name type="scientific">Desulfosporosinus orientis (strain ATCC 19365 / DSM 765 / NCIMB 8382 / VKM B-1628 / Singapore I)</name>
    <name type="common">Desulfotomaculum orientis</name>
    <dbReference type="NCBI Taxonomy" id="768706"/>
    <lineage>
        <taxon>Bacteria</taxon>
        <taxon>Bacillati</taxon>
        <taxon>Bacillota</taxon>
        <taxon>Clostridia</taxon>
        <taxon>Eubacteriales</taxon>
        <taxon>Desulfitobacteriaceae</taxon>
        <taxon>Desulfosporosinus</taxon>
    </lineage>
</organism>
<evidence type="ECO:0000313" key="3">
    <source>
        <dbReference type="EMBL" id="AET69874.1"/>
    </source>
</evidence>
<accession>G7W717</accession>
<evidence type="ECO:0000313" key="4">
    <source>
        <dbReference type="Proteomes" id="UP000006346"/>
    </source>
</evidence>
<reference evidence="4" key="1">
    <citation type="submission" date="2011-11" db="EMBL/GenBank/DDBJ databases">
        <title>Complete sequence of Desulfosporosinus orientis DSM 765.</title>
        <authorList>
            <person name="Lucas S."/>
            <person name="Han J."/>
            <person name="Lapidus A."/>
            <person name="Cheng J.-F."/>
            <person name="Goodwin L."/>
            <person name="Pitluck S."/>
            <person name="Peters L."/>
            <person name="Ovchinnikova G."/>
            <person name="Teshima H."/>
            <person name="Detter J.C."/>
            <person name="Han C."/>
            <person name="Tapia R."/>
            <person name="Land M."/>
            <person name="Hauser L."/>
            <person name="Kyrpides N."/>
            <person name="Ivanova N."/>
            <person name="Pagani I."/>
            <person name="Pester M."/>
            <person name="Spring S."/>
            <person name="Ollivier B."/>
            <person name="Rattei T."/>
            <person name="Klenk H.-P."/>
            <person name="Wagner M."/>
            <person name="Loy A."/>
            <person name="Woyke T."/>
        </authorList>
    </citation>
    <scope>NUCLEOTIDE SEQUENCE [LARGE SCALE GENOMIC DNA]</scope>
    <source>
        <strain evidence="4">ATCC 19365 / DSM 765 / NCIMB 8382 / VKM B-1628</strain>
    </source>
</reference>
<dbReference type="OrthoDB" id="5870591at2"/>
<sequence length="160" mass="17365">MNINKLTGIIVTAVGVIYSVLAYTLPRASIGKPMDPIIFPLALGICMTLCGILMLATMGKEKDAKESKAIKKPSSKGISLDGKLIIFTCAMGILYGILFEPLGYVLSTIIFMGALLFAINDGLKKWKTNILVAIGFSVVIYVIFSYLLNIPLPMMPIFEI</sequence>
<proteinExistence type="predicted"/>
<keyword evidence="1" id="KW-1133">Transmembrane helix</keyword>
<evidence type="ECO:0000259" key="2">
    <source>
        <dbReference type="Pfam" id="PF07331"/>
    </source>
</evidence>
<dbReference type="AlphaFoldDB" id="G7W717"/>
<gene>
    <name evidence="3" type="ordered locus">Desor_4462</name>
</gene>
<dbReference type="RefSeq" id="WP_014186681.1">
    <property type="nucleotide sequence ID" value="NC_016584.1"/>
</dbReference>
<feature type="transmembrane region" description="Helical" evidence="1">
    <location>
        <begin position="130"/>
        <end position="148"/>
    </location>
</feature>
<name>G7W717_DESOD</name>
<dbReference type="Proteomes" id="UP000006346">
    <property type="component" value="Chromosome"/>
</dbReference>
<dbReference type="InterPro" id="IPR009936">
    <property type="entry name" value="DUF1468"/>
</dbReference>